<feature type="compositionally biased region" description="Basic and acidic residues" evidence="1">
    <location>
        <begin position="620"/>
        <end position="635"/>
    </location>
</feature>
<evidence type="ECO:0000256" key="1">
    <source>
        <dbReference type="SAM" id="MobiDB-lite"/>
    </source>
</evidence>
<dbReference type="Proteomes" id="UP000790347">
    <property type="component" value="Unassembled WGS sequence"/>
</dbReference>
<dbReference type="EMBL" id="ASGP02000001">
    <property type="protein sequence ID" value="KAH9529572.1"/>
    <property type="molecule type" value="Genomic_DNA"/>
</dbReference>
<sequence length="652" mass="74402">MMDTTTTTAVDRDGNALGGLFQNIIVDLRNGANNWDDLLLKANKFHLQLKSTISSSTAFLDAFQKIADMATTTRGGTKEIGSALTRLCLRNRSVEAKLKSLTSSLFDSFISPLQDRVDEWKKIISQIDKEHSKEIKRLKQFRKKHSSEMRVTSAFANNTFRMRKHLPRGKLKNDFPRIGSMYDVDKIIESVDCNNKEKYFMLEEVEKNYVRRALIEERIHYCLFFNLLRPVIEEEISMLQEIIHLEEILTTLTSLTNDPHKLPTSSENFLHSLQLNDSIVPILDSTYSEYGSHHHNHHSRKSSISSMDSLNTLSTDSVSFRNVKSLSQPNIIPGFRPKSIASQDSGFLSHDYNIPNIGRLVIYNGVNKINKDSTTADKDRICMLNGKSIRCLSTIESNDEKEIKEKVEYATSAPLYHSNTACPQPIYVNIHDACDRTRFTSEGSLTPTNHDINPIENSNYSKYYNTVNNSNNLQQQQQQQQQTNVESNHTCTKPKPIPPKPPMRHSSKLSTNTANNSLQFMTSETSKRSTLIFVKNTDNPDFPPPPPEAFIRPAEQCEKVADNLCCLYSVPSRNLVFCDNKECLQDYNRQTYRTPIYHSTSLNAFSMDSNQSSSSISQQEYHKNHDDNGCHDSQYDNHHHYQSSINLSSKHH</sequence>
<dbReference type="AlphaFoldDB" id="A0A922LCJ3"/>
<dbReference type="InterPro" id="IPR027267">
    <property type="entry name" value="AH/BAR_dom_sf"/>
</dbReference>
<feature type="region of interest" description="Disordered" evidence="1">
    <location>
        <begin position="608"/>
        <end position="635"/>
    </location>
</feature>
<organism evidence="3 4">
    <name type="scientific">Dermatophagoides farinae</name>
    <name type="common">American house dust mite</name>
    <dbReference type="NCBI Taxonomy" id="6954"/>
    <lineage>
        <taxon>Eukaryota</taxon>
        <taxon>Metazoa</taxon>
        <taxon>Ecdysozoa</taxon>
        <taxon>Arthropoda</taxon>
        <taxon>Chelicerata</taxon>
        <taxon>Arachnida</taxon>
        <taxon>Acari</taxon>
        <taxon>Acariformes</taxon>
        <taxon>Sarcoptiformes</taxon>
        <taxon>Astigmata</taxon>
        <taxon>Psoroptidia</taxon>
        <taxon>Analgoidea</taxon>
        <taxon>Pyroglyphidae</taxon>
        <taxon>Dermatophagoidinae</taxon>
        <taxon>Dermatophagoides</taxon>
    </lineage>
</organism>
<dbReference type="PANTHER" id="PTHR15708:SF4">
    <property type="entry name" value="FI21477P1-RELATED"/>
    <property type="match status" value="1"/>
</dbReference>
<feature type="compositionally biased region" description="Low complexity" evidence="1">
    <location>
        <begin position="457"/>
        <end position="488"/>
    </location>
</feature>
<proteinExistence type="predicted"/>
<dbReference type="OrthoDB" id="10061327at2759"/>
<feature type="region of interest" description="Disordered" evidence="1">
    <location>
        <begin position="441"/>
        <end position="510"/>
    </location>
</feature>
<dbReference type="Gene3D" id="1.20.1270.60">
    <property type="entry name" value="Arfaptin homology (AH) domain/BAR domain"/>
    <property type="match status" value="1"/>
</dbReference>
<dbReference type="GO" id="GO:0009898">
    <property type="term" value="C:cytoplasmic side of plasma membrane"/>
    <property type="evidence" value="ECO:0007669"/>
    <property type="project" value="TreeGrafter"/>
</dbReference>
<evidence type="ECO:0000259" key="2">
    <source>
        <dbReference type="PROSITE" id="PS51338"/>
    </source>
</evidence>
<dbReference type="GO" id="GO:0030031">
    <property type="term" value="P:cell projection assembly"/>
    <property type="evidence" value="ECO:0007669"/>
    <property type="project" value="TreeGrafter"/>
</dbReference>
<gene>
    <name evidence="3" type="primary">MTSS1_2</name>
    <name evidence="3" type="ORF">DERF_003449</name>
</gene>
<keyword evidence="4" id="KW-1185">Reference proteome</keyword>
<feature type="compositionally biased region" description="Polar residues" evidence="1">
    <location>
        <begin position="441"/>
        <end position="451"/>
    </location>
</feature>
<dbReference type="GO" id="GO:0015629">
    <property type="term" value="C:actin cytoskeleton"/>
    <property type="evidence" value="ECO:0007669"/>
    <property type="project" value="TreeGrafter"/>
</dbReference>
<name>A0A922LCJ3_DERFA</name>
<dbReference type="InterPro" id="IPR030127">
    <property type="entry name" value="MTSS1/MTSS2"/>
</dbReference>
<protein>
    <submittedName>
        <fullName evidence="3">Metastasis suppressor protein 1</fullName>
    </submittedName>
</protein>
<evidence type="ECO:0000313" key="4">
    <source>
        <dbReference type="Proteomes" id="UP000790347"/>
    </source>
</evidence>
<dbReference type="InterPro" id="IPR013606">
    <property type="entry name" value="I-BAR_dom"/>
</dbReference>
<dbReference type="GO" id="GO:0005543">
    <property type="term" value="F:phospholipid binding"/>
    <property type="evidence" value="ECO:0007669"/>
    <property type="project" value="TreeGrafter"/>
</dbReference>
<reference evidence="3" key="1">
    <citation type="submission" date="2013-05" db="EMBL/GenBank/DDBJ databases">
        <authorList>
            <person name="Yim A.K.Y."/>
            <person name="Chan T.F."/>
            <person name="Ji K.M."/>
            <person name="Liu X.Y."/>
            <person name="Zhou J.W."/>
            <person name="Li R.Q."/>
            <person name="Yang K.Y."/>
            <person name="Li J."/>
            <person name="Li M."/>
            <person name="Law P.T.W."/>
            <person name="Wu Y.L."/>
            <person name="Cai Z.L."/>
            <person name="Qin H."/>
            <person name="Bao Y."/>
            <person name="Leung R.K.K."/>
            <person name="Ng P.K.S."/>
            <person name="Zou J."/>
            <person name="Zhong X.J."/>
            <person name="Ran P.X."/>
            <person name="Zhong N.S."/>
            <person name="Liu Z.G."/>
            <person name="Tsui S.K.W."/>
        </authorList>
    </citation>
    <scope>NUCLEOTIDE SEQUENCE</scope>
    <source>
        <strain evidence="3">Derf</strain>
        <tissue evidence="3">Whole organism</tissue>
    </source>
</reference>
<feature type="domain" description="IMD" evidence="2">
    <location>
        <begin position="5"/>
        <end position="276"/>
    </location>
</feature>
<dbReference type="PANTHER" id="PTHR15708">
    <property type="entry name" value="ACTIN BUNDLING/MISSING IN METASTASIS-RELATED"/>
    <property type="match status" value="1"/>
</dbReference>
<reference evidence="3" key="2">
    <citation type="journal article" date="2022" name="Res Sq">
        <title>Comparative Genomics Reveals Insights into the Divergent Evolution of Astigmatic Mites and Household Pest Adaptations.</title>
        <authorList>
            <person name="Xiong Q."/>
            <person name="Wan A.T.-Y."/>
            <person name="Liu X.-Y."/>
            <person name="Fung C.S.-H."/>
            <person name="Xiao X."/>
            <person name="Malainual N."/>
            <person name="Hou J."/>
            <person name="Wang L."/>
            <person name="Wang M."/>
            <person name="Yang K."/>
            <person name="Cui Y."/>
            <person name="Leung E."/>
            <person name="Nong W."/>
            <person name="Shin S.-K."/>
            <person name="Au S."/>
            <person name="Jeong K.Y."/>
            <person name="Chew F.T."/>
            <person name="Hui J."/>
            <person name="Leung T.F."/>
            <person name="Tungtrongchitr A."/>
            <person name="Zhong N."/>
            <person name="Liu Z."/>
            <person name="Tsui S."/>
        </authorList>
    </citation>
    <scope>NUCLEOTIDE SEQUENCE</scope>
    <source>
        <strain evidence="3">Derf</strain>
        <tissue evidence="3">Whole organism</tissue>
    </source>
</reference>
<dbReference type="SUPFAM" id="SSF103657">
    <property type="entry name" value="BAR/IMD domain-like"/>
    <property type="match status" value="1"/>
</dbReference>
<dbReference type="PROSITE" id="PS51338">
    <property type="entry name" value="IMD"/>
    <property type="match status" value="1"/>
</dbReference>
<dbReference type="Pfam" id="PF08397">
    <property type="entry name" value="IMD"/>
    <property type="match status" value="1"/>
</dbReference>
<accession>A0A922LCJ3</accession>
<dbReference type="GO" id="GO:0003779">
    <property type="term" value="F:actin binding"/>
    <property type="evidence" value="ECO:0007669"/>
    <property type="project" value="InterPro"/>
</dbReference>
<evidence type="ECO:0000313" key="3">
    <source>
        <dbReference type="EMBL" id="KAH9529572.1"/>
    </source>
</evidence>
<comment type="caution">
    <text evidence="3">The sequence shown here is derived from an EMBL/GenBank/DDBJ whole genome shotgun (WGS) entry which is preliminary data.</text>
</comment>
<dbReference type="GO" id="GO:0007009">
    <property type="term" value="P:plasma membrane organization"/>
    <property type="evidence" value="ECO:0007669"/>
    <property type="project" value="InterPro"/>
</dbReference>
<feature type="compositionally biased region" description="Low complexity" evidence="1">
    <location>
        <begin position="608"/>
        <end position="619"/>
    </location>
</feature>